<keyword evidence="7" id="KW-0676">Redox-active center</keyword>
<accession>A0A9W9YK26</accession>
<dbReference type="NCBIfam" id="TIGR02180">
    <property type="entry name" value="GRX_euk"/>
    <property type="match status" value="1"/>
</dbReference>
<dbReference type="OrthoDB" id="418495at2759"/>
<evidence type="ECO:0000256" key="7">
    <source>
        <dbReference type="ARBA" id="ARBA00023284"/>
    </source>
</evidence>
<keyword evidence="13" id="KW-1185">Reference proteome</keyword>
<evidence type="ECO:0000256" key="8">
    <source>
        <dbReference type="ARBA" id="ARBA00037470"/>
    </source>
</evidence>
<evidence type="ECO:0000313" key="12">
    <source>
        <dbReference type="EMBL" id="KAJ7351880.1"/>
    </source>
</evidence>
<dbReference type="InterPro" id="IPR014025">
    <property type="entry name" value="Glutaredoxin_subgr"/>
</dbReference>
<dbReference type="Pfam" id="PF00462">
    <property type="entry name" value="Glutaredoxin"/>
    <property type="match status" value="1"/>
</dbReference>
<dbReference type="SUPFAM" id="SSF52833">
    <property type="entry name" value="Thioredoxin-like"/>
    <property type="match status" value="1"/>
</dbReference>
<name>A0A9W9YK26_9CNID</name>
<evidence type="ECO:0000256" key="4">
    <source>
        <dbReference type="ARBA" id="ARBA00022982"/>
    </source>
</evidence>
<organism evidence="12 13">
    <name type="scientific">Desmophyllum pertusum</name>
    <dbReference type="NCBI Taxonomy" id="174260"/>
    <lineage>
        <taxon>Eukaryota</taxon>
        <taxon>Metazoa</taxon>
        <taxon>Cnidaria</taxon>
        <taxon>Anthozoa</taxon>
        <taxon>Hexacorallia</taxon>
        <taxon>Scleractinia</taxon>
        <taxon>Caryophylliina</taxon>
        <taxon>Caryophylliidae</taxon>
        <taxon>Desmophyllum</taxon>
    </lineage>
</organism>
<evidence type="ECO:0000256" key="10">
    <source>
        <dbReference type="ARBA" id="ARBA00039819"/>
    </source>
</evidence>
<dbReference type="GO" id="GO:0034599">
    <property type="term" value="P:cellular response to oxidative stress"/>
    <property type="evidence" value="ECO:0007669"/>
    <property type="project" value="TreeGrafter"/>
</dbReference>
<sequence length="104" mass="11174">MSKAEYVNQQVSSNKVVVFSKSYCPFCKKAKEALKSVGLEDYLVIELDQRDDGDAIQDALQKITGARSVPRVFIGGKFVGGADDILKLAAEGKLKPLLQAAGAL</sequence>
<dbReference type="InterPro" id="IPR011899">
    <property type="entry name" value="Glutaredoxin_euk/vir"/>
</dbReference>
<keyword evidence="5" id="KW-1015">Disulfide bond</keyword>
<evidence type="ECO:0000256" key="1">
    <source>
        <dbReference type="ARBA" id="ARBA00002549"/>
    </source>
</evidence>
<dbReference type="PANTHER" id="PTHR45694:SF18">
    <property type="entry name" value="GLUTAREDOXIN-1-RELATED"/>
    <property type="match status" value="1"/>
</dbReference>
<dbReference type="PRINTS" id="PR00160">
    <property type="entry name" value="GLUTAREDOXIN"/>
</dbReference>
<dbReference type="GO" id="GO:0015038">
    <property type="term" value="F:glutathione disulfide oxidoreductase activity"/>
    <property type="evidence" value="ECO:0007669"/>
    <property type="project" value="TreeGrafter"/>
</dbReference>
<dbReference type="AlphaFoldDB" id="A0A9W9YK26"/>
<feature type="domain" description="Glutaredoxin" evidence="11">
    <location>
        <begin position="16"/>
        <end position="79"/>
    </location>
</feature>
<evidence type="ECO:0000256" key="6">
    <source>
        <dbReference type="ARBA" id="ARBA00023206"/>
    </source>
</evidence>
<dbReference type="Proteomes" id="UP001163046">
    <property type="component" value="Unassembled WGS sequence"/>
</dbReference>
<gene>
    <name evidence="12" type="ORF">OS493_034786</name>
</gene>
<comment type="caution">
    <text evidence="12">The sequence shown here is derived from an EMBL/GenBank/DDBJ whole genome shotgun (WGS) entry which is preliminary data.</text>
</comment>
<evidence type="ECO:0000256" key="2">
    <source>
        <dbReference type="ARBA" id="ARBA00007787"/>
    </source>
</evidence>
<dbReference type="Gene3D" id="3.40.30.10">
    <property type="entry name" value="Glutaredoxin"/>
    <property type="match status" value="1"/>
</dbReference>
<dbReference type="FunFam" id="3.40.30.10:FF:000026">
    <property type="entry name" value="Glutaredoxin 2"/>
    <property type="match status" value="1"/>
</dbReference>
<dbReference type="CDD" id="cd03419">
    <property type="entry name" value="GRX_GRXh_1_2_like"/>
    <property type="match status" value="1"/>
</dbReference>
<evidence type="ECO:0000256" key="3">
    <source>
        <dbReference type="ARBA" id="ARBA00022448"/>
    </source>
</evidence>
<evidence type="ECO:0000256" key="9">
    <source>
        <dbReference type="ARBA" id="ARBA00038558"/>
    </source>
</evidence>
<dbReference type="PANTHER" id="PTHR45694">
    <property type="entry name" value="GLUTAREDOXIN 2"/>
    <property type="match status" value="1"/>
</dbReference>
<proteinExistence type="inferred from homology"/>
<evidence type="ECO:0000256" key="5">
    <source>
        <dbReference type="ARBA" id="ARBA00023157"/>
    </source>
</evidence>
<dbReference type="PROSITE" id="PS00195">
    <property type="entry name" value="GLUTAREDOXIN_1"/>
    <property type="match status" value="1"/>
</dbReference>
<comment type="subunit">
    <text evidence="9">Monomer; active form. Homodimer; inactive form. The homodimer is probably linked by 1 2Fe-2S cluster.</text>
</comment>
<comment type="function">
    <text evidence="1">Has a glutathione-disulfide oxidoreductase activity in the presence of NADPH and glutathione reductase. Reduces low molecular weight disulfides and proteins.</text>
</comment>
<dbReference type="PROSITE" id="PS51354">
    <property type="entry name" value="GLUTAREDOXIN_2"/>
    <property type="match status" value="1"/>
</dbReference>
<comment type="function">
    <text evidence="8">Glutathione-dependent oxidoreductase that facilitates the maintenance of mitochondrial redox homeostasis upon induction of apoptosis by oxidative stress. Involved in response to hydrogen peroxide and regulation of apoptosis caused by oxidative stress. Acts as a very efficient catalyst of monothiol reactions because of its high affinity for protein glutathione-mixed disulfides. Can receive electrons not only from glutathione (GSH), but also from thioredoxin reductase supporting both monothiol and dithiol reactions. Efficiently catalyzes both glutathionylation and deglutathionylation of mitochondrial complex I, which in turn regulates the superoxide production by the complex. Overexpression decreases the susceptibility to apoptosis and prevents loss of cardiolipin and cytochrome c release.</text>
</comment>
<dbReference type="InterPro" id="IPR036249">
    <property type="entry name" value="Thioredoxin-like_sf"/>
</dbReference>
<comment type="similarity">
    <text evidence="2">Belongs to the glutaredoxin family.</text>
</comment>
<evidence type="ECO:0000313" key="13">
    <source>
        <dbReference type="Proteomes" id="UP001163046"/>
    </source>
</evidence>
<keyword evidence="3" id="KW-0813">Transport</keyword>
<dbReference type="InterPro" id="IPR002109">
    <property type="entry name" value="Glutaredoxin"/>
</dbReference>
<evidence type="ECO:0000259" key="11">
    <source>
        <dbReference type="Pfam" id="PF00462"/>
    </source>
</evidence>
<dbReference type="GO" id="GO:0005737">
    <property type="term" value="C:cytoplasm"/>
    <property type="evidence" value="ECO:0007669"/>
    <property type="project" value="TreeGrafter"/>
</dbReference>
<keyword evidence="6" id="KW-0318">Glutathionylation</keyword>
<dbReference type="InterPro" id="IPR011767">
    <property type="entry name" value="GLR_AS"/>
</dbReference>
<protein>
    <recommendedName>
        <fullName evidence="10">Glutaredoxin-2, mitochondrial</fullName>
    </recommendedName>
</protein>
<reference evidence="12" key="1">
    <citation type="submission" date="2023-01" db="EMBL/GenBank/DDBJ databases">
        <title>Genome assembly of the deep-sea coral Lophelia pertusa.</title>
        <authorList>
            <person name="Herrera S."/>
            <person name="Cordes E."/>
        </authorList>
    </citation>
    <scope>NUCLEOTIDE SEQUENCE</scope>
    <source>
        <strain evidence="12">USNM1676648</strain>
        <tissue evidence="12">Polyp</tissue>
    </source>
</reference>
<keyword evidence="4" id="KW-0249">Electron transport</keyword>
<dbReference type="EMBL" id="MU827351">
    <property type="protein sequence ID" value="KAJ7351880.1"/>
    <property type="molecule type" value="Genomic_DNA"/>
</dbReference>